<comment type="caution">
    <text evidence="1">The sequence shown here is derived from an EMBL/GenBank/DDBJ whole genome shotgun (WGS) entry which is preliminary data.</text>
</comment>
<protein>
    <submittedName>
        <fullName evidence="1">Abi family protein</fullName>
    </submittedName>
</protein>
<name>A0A9Q6F6X9_MEDGN</name>
<dbReference type="Proteomes" id="UP001079535">
    <property type="component" value="Unassembled WGS sequence"/>
</dbReference>
<dbReference type="RefSeq" id="WP_101875260.1">
    <property type="nucleotide sequence ID" value="NZ_AP031447.1"/>
</dbReference>
<sequence>MGFYRLRGYSFHLYDNSTKKYIPGIKFEDIIKLYQFEKAHLSV</sequence>
<evidence type="ECO:0000313" key="2">
    <source>
        <dbReference type="Proteomes" id="UP001079535"/>
    </source>
</evidence>
<organism evidence="1 2">
    <name type="scientific">Mediterraneibacter gnavus</name>
    <name type="common">Ruminococcus gnavus</name>
    <dbReference type="NCBI Taxonomy" id="33038"/>
    <lineage>
        <taxon>Bacteria</taxon>
        <taxon>Bacillati</taxon>
        <taxon>Bacillota</taxon>
        <taxon>Clostridia</taxon>
        <taxon>Lachnospirales</taxon>
        <taxon>Lachnospiraceae</taxon>
        <taxon>Mediterraneibacter</taxon>
    </lineage>
</organism>
<gene>
    <name evidence="1" type="ORF">OZZ17_16610</name>
</gene>
<proteinExistence type="predicted"/>
<dbReference type="EMBL" id="JAPRAY010000041">
    <property type="protein sequence ID" value="MCZ0669113.1"/>
    <property type="molecule type" value="Genomic_DNA"/>
</dbReference>
<evidence type="ECO:0000313" key="1">
    <source>
        <dbReference type="EMBL" id="MCZ0669113.1"/>
    </source>
</evidence>
<accession>A0A9Q6F6X9</accession>
<dbReference type="Pfam" id="PF07751">
    <property type="entry name" value="Abi_2"/>
    <property type="match status" value="1"/>
</dbReference>
<reference evidence="1" key="1">
    <citation type="submission" date="2022-11" db="EMBL/GenBank/DDBJ databases">
        <title>Temperate bacteriophages infecting mucin-degrading bacterium Ruminococcus gnavus from the human gut.</title>
        <authorList>
            <person name="Buttimer C."/>
        </authorList>
    </citation>
    <scope>NUCLEOTIDE SEQUENCE</scope>
    <source>
        <strain evidence="1">CCUG 49994</strain>
    </source>
</reference>
<dbReference type="AlphaFoldDB" id="A0A9Q6F6X9"/>
<dbReference type="InterPro" id="IPR011664">
    <property type="entry name" value="Abi_system_AbiD/AbiF-like"/>
</dbReference>